<comment type="caution">
    <text evidence="1">The sequence shown here is derived from an EMBL/GenBank/DDBJ whole genome shotgun (WGS) entry which is preliminary data.</text>
</comment>
<sequence length="135" mass="15134">MDFEWWWDEGGVPAAILTTPFFRAATLIWAAMGNGGGHCGHPLFEGGGKGGEQAWADGGGLSFRALVEEWGRGIRRRMVEEFQGRGQVSEDGRKRKVEARWRRRQVSAGDERRLNRRVGGLGGFGIEEDEKFCFF</sequence>
<proteinExistence type="predicted"/>
<name>A0AAE1XNT4_9LAMI</name>
<gene>
    <name evidence="1" type="ORF">Salat_2632900</name>
</gene>
<dbReference type="EMBL" id="JACGWO010000011">
    <property type="protein sequence ID" value="KAK4415256.1"/>
    <property type="molecule type" value="Genomic_DNA"/>
</dbReference>
<evidence type="ECO:0000313" key="1">
    <source>
        <dbReference type="EMBL" id="KAK4415256.1"/>
    </source>
</evidence>
<reference evidence="1" key="2">
    <citation type="journal article" date="2024" name="Plant">
        <title>Genomic evolution and insights into agronomic trait innovations of Sesamum species.</title>
        <authorList>
            <person name="Miao H."/>
            <person name="Wang L."/>
            <person name="Qu L."/>
            <person name="Liu H."/>
            <person name="Sun Y."/>
            <person name="Le M."/>
            <person name="Wang Q."/>
            <person name="Wei S."/>
            <person name="Zheng Y."/>
            <person name="Lin W."/>
            <person name="Duan Y."/>
            <person name="Cao H."/>
            <person name="Xiong S."/>
            <person name="Wang X."/>
            <person name="Wei L."/>
            <person name="Li C."/>
            <person name="Ma Q."/>
            <person name="Ju M."/>
            <person name="Zhao R."/>
            <person name="Li G."/>
            <person name="Mu C."/>
            <person name="Tian Q."/>
            <person name="Mei H."/>
            <person name="Zhang T."/>
            <person name="Gao T."/>
            <person name="Zhang H."/>
        </authorList>
    </citation>
    <scope>NUCLEOTIDE SEQUENCE</scope>
    <source>
        <strain evidence="1">3651</strain>
    </source>
</reference>
<evidence type="ECO:0000313" key="2">
    <source>
        <dbReference type="Proteomes" id="UP001293254"/>
    </source>
</evidence>
<dbReference type="AlphaFoldDB" id="A0AAE1XNT4"/>
<reference evidence="1" key="1">
    <citation type="submission" date="2020-06" db="EMBL/GenBank/DDBJ databases">
        <authorList>
            <person name="Li T."/>
            <person name="Hu X."/>
            <person name="Zhang T."/>
            <person name="Song X."/>
            <person name="Zhang H."/>
            <person name="Dai N."/>
            <person name="Sheng W."/>
            <person name="Hou X."/>
            <person name="Wei L."/>
        </authorList>
    </citation>
    <scope>NUCLEOTIDE SEQUENCE</scope>
    <source>
        <strain evidence="1">3651</strain>
        <tissue evidence="1">Leaf</tissue>
    </source>
</reference>
<organism evidence="1 2">
    <name type="scientific">Sesamum alatum</name>
    <dbReference type="NCBI Taxonomy" id="300844"/>
    <lineage>
        <taxon>Eukaryota</taxon>
        <taxon>Viridiplantae</taxon>
        <taxon>Streptophyta</taxon>
        <taxon>Embryophyta</taxon>
        <taxon>Tracheophyta</taxon>
        <taxon>Spermatophyta</taxon>
        <taxon>Magnoliopsida</taxon>
        <taxon>eudicotyledons</taxon>
        <taxon>Gunneridae</taxon>
        <taxon>Pentapetalae</taxon>
        <taxon>asterids</taxon>
        <taxon>lamiids</taxon>
        <taxon>Lamiales</taxon>
        <taxon>Pedaliaceae</taxon>
        <taxon>Sesamum</taxon>
    </lineage>
</organism>
<dbReference type="Proteomes" id="UP001293254">
    <property type="component" value="Unassembled WGS sequence"/>
</dbReference>
<protein>
    <submittedName>
        <fullName evidence="1">Uncharacterized protein</fullName>
    </submittedName>
</protein>
<keyword evidence="2" id="KW-1185">Reference proteome</keyword>
<accession>A0AAE1XNT4</accession>